<keyword evidence="1" id="KW-0732">Signal</keyword>
<feature type="signal peptide" evidence="1">
    <location>
        <begin position="1"/>
        <end position="22"/>
    </location>
</feature>
<accession>A0A6C2ULI4</accession>
<reference evidence="2 3" key="1">
    <citation type="submission" date="2019-04" db="EMBL/GenBank/DDBJ databases">
        <authorList>
            <person name="Van Vliet M D."/>
        </authorList>
    </citation>
    <scope>NUCLEOTIDE SEQUENCE [LARGE SCALE GENOMIC DNA]</scope>
    <source>
        <strain evidence="2 3">F21</strain>
    </source>
</reference>
<protein>
    <recommendedName>
        <fullName evidence="4">Phosphate-selective porin O and P</fullName>
    </recommendedName>
</protein>
<dbReference type="InterPro" id="IPR010870">
    <property type="entry name" value="Porin_O/P"/>
</dbReference>
<evidence type="ECO:0008006" key="4">
    <source>
        <dbReference type="Google" id="ProtNLM"/>
    </source>
</evidence>
<dbReference type="Gene3D" id="2.40.160.10">
    <property type="entry name" value="Porin"/>
    <property type="match status" value="1"/>
</dbReference>
<dbReference type="RefSeq" id="WP_168433218.1">
    <property type="nucleotide sequence ID" value="NZ_CAAHFH010000001.1"/>
</dbReference>
<gene>
    <name evidence="2" type="ORF">SCARR_02116</name>
</gene>
<evidence type="ECO:0000313" key="3">
    <source>
        <dbReference type="Proteomes" id="UP000346198"/>
    </source>
</evidence>
<dbReference type="Proteomes" id="UP000346198">
    <property type="component" value="Unassembled WGS sequence"/>
</dbReference>
<dbReference type="InterPro" id="IPR023614">
    <property type="entry name" value="Porin_dom_sf"/>
</dbReference>
<name>A0A6C2ULI4_9BACT</name>
<organism evidence="2 3">
    <name type="scientific">Pontiella sulfatireligans</name>
    <dbReference type="NCBI Taxonomy" id="2750658"/>
    <lineage>
        <taxon>Bacteria</taxon>
        <taxon>Pseudomonadati</taxon>
        <taxon>Kiritimatiellota</taxon>
        <taxon>Kiritimatiellia</taxon>
        <taxon>Kiritimatiellales</taxon>
        <taxon>Pontiellaceae</taxon>
        <taxon>Pontiella</taxon>
    </lineage>
</organism>
<proteinExistence type="predicted"/>
<evidence type="ECO:0000256" key="1">
    <source>
        <dbReference type="SAM" id="SignalP"/>
    </source>
</evidence>
<dbReference type="EMBL" id="CAAHFH010000001">
    <property type="protein sequence ID" value="VGO20056.1"/>
    <property type="molecule type" value="Genomic_DNA"/>
</dbReference>
<evidence type="ECO:0000313" key="2">
    <source>
        <dbReference type="EMBL" id="VGO20056.1"/>
    </source>
</evidence>
<dbReference type="Pfam" id="PF07396">
    <property type="entry name" value="Porin_O_P"/>
    <property type="match status" value="1"/>
</dbReference>
<sequence>MNKKHIAIIALGLAVSASAAFAEEAVAQVPAEAAEAASEESIYDKIWGAAELYKNNDGKVLQSLAFTGRLQGDAVNFQNEDSSHDDTDWRRLRLGFKAKVFDDFTLHSEMDLNMNEADSDSWDKFYKRLTDSYLKWAPSKDLSLKVGKQSAGFTLDGATSSKKLIVPERSIVARNIWFGTEYFTGASVTGKNNDWSYNVGGFSSSGEDEFGHFDSGYFALLSAGHTIGEDGSLRLDYVYNDPDYSTDYSVGTRNLKHVVSLVYKDMLNEKLGFWSDISWAQGISGQSDLVGIDLMPFYNLTEELQLVLQYAGVSSLNNKSDVNMARYASKNSGQKVETAHNLLLGFNWYLYGHKLKWQNAIEYNHGDRLADGGGTYKGYGLTSGLRLSW</sequence>
<dbReference type="SUPFAM" id="SSF56935">
    <property type="entry name" value="Porins"/>
    <property type="match status" value="1"/>
</dbReference>
<keyword evidence="3" id="KW-1185">Reference proteome</keyword>
<dbReference type="AlphaFoldDB" id="A0A6C2ULI4"/>
<feature type="chain" id="PRO_5025495581" description="Phosphate-selective porin O and P" evidence="1">
    <location>
        <begin position="23"/>
        <end position="389"/>
    </location>
</feature>